<evidence type="ECO:0008006" key="4">
    <source>
        <dbReference type="Google" id="ProtNLM"/>
    </source>
</evidence>
<evidence type="ECO:0000313" key="2">
    <source>
        <dbReference type="EMBL" id="MFC5288537.1"/>
    </source>
</evidence>
<name>A0ABW0EMF7_9PSEU</name>
<keyword evidence="3" id="KW-1185">Reference proteome</keyword>
<protein>
    <recommendedName>
        <fullName evidence="4">Small integral membrane protein DUF2273</fullName>
    </recommendedName>
</protein>
<dbReference type="EMBL" id="JBHSKF010000006">
    <property type="protein sequence ID" value="MFC5288537.1"/>
    <property type="molecule type" value="Genomic_DNA"/>
</dbReference>
<keyword evidence="1" id="KW-0472">Membrane</keyword>
<sequence length="64" mass="6014">MTASGGGLVTGLALGFAAAFGGFGAFAIVLVLGALGLLVGAAVDGRLDLAALTGRARRARGGGL</sequence>
<evidence type="ECO:0000313" key="3">
    <source>
        <dbReference type="Proteomes" id="UP001596157"/>
    </source>
</evidence>
<accession>A0ABW0EMF7</accession>
<dbReference type="Proteomes" id="UP001596157">
    <property type="component" value="Unassembled WGS sequence"/>
</dbReference>
<organism evidence="2 3">
    <name type="scientific">Actinokineospora guangxiensis</name>
    <dbReference type="NCBI Taxonomy" id="1490288"/>
    <lineage>
        <taxon>Bacteria</taxon>
        <taxon>Bacillati</taxon>
        <taxon>Actinomycetota</taxon>
        <taxon>Actinomycetes</taxon>
        <taxon>Pseudonocardiales</taxon>
        <taxon>Pseudonocardiaceae</taxon>
        <taxon>Actinokineospora</taxon>
    </lineage>
</organism>
<comment type="caution">
    <text evidence="2">The sequence shown here is derived from an EMBL/GenBank/DDBJ whole genome shotgun (WGS) entry which is preliminary data.</text>
</comment>
<gene>
    <name evidence="2" type="ORF">ACFPM7_15870</name>
</gene>
<reference evidence="3" key="1">
    <citation type="journal article" date="2019" name="Int. J. Syst. Evol. Microbiol.">
        <title>The Global Catalogue of Microorganisms (GCM) 10K type strain sequencing project: providing services to taxonomists for standard genome sequencing and annotation.</title>
        <authorList>
            <consortium name="The Broad Institute Genomics Platform"/>
            <consortium name="The Broad Institute Genome Sequencing Center for Infectious Disease"/>
            <person name="Wu L."/>
            <person name="Ma J."/>
        </authorList>
    </citation>
    <scope>NUCLEOTIDE SEQUENCE [LARGE SCALE GENOMIC DNA]</scope>
    <source>
        <strain evidence="3">CCUG 59778</strain>
    </source>
</reference>
<evidence type="ECO:0000256" key="1">
    <source>
        <dbReference type="SAM" id="Phobius"/>
    </source>
</evidence>
<dbReference type="RefSeq" id="WP_378248379.1">
    <property type="nucleotide sequence ID" value="NZ_JBHSKF010000006.1"/>
</dbReference>
<feature type="transmembrane region" description="Helical" evidence="1">
    <location>
        <begin position="12"/>
        <end position="39"/>
    </location>
</feature>
<keyword evidence="1" id="KW-1133">Transmembrane helix</keyword>
<proteinExistence type="predicted"/>
<keyword evidence="1" id="KW-0812">Transmembrane</keyword>